<evidence type="ECO:0000259" key="2">
    <source>
        <dbReference type="Pfam" id="PF26604"/>
    </source>
</evidence>
<keyword evidence="1" id="KW-0812">Transmembrane</keyword>
<protein>
    <recommendedName>
        <fullName evidence="2">CBU-0592-like domain-containing protein</fullName>
    </recommendedName>
</protein>
<feature type="domain" description="CBU-0592-like" evidence="2">
    <location>
        <begin position="5"/>
        <end position="76"/>
    </location>
</feature>
<dbReference type="RefSeq" id="WP_128559345.1">
    <property type="nucleotide sequence ID" value="NZ_QUAK01000226.1"/>
</dbReference>
<dbReference type="InterPro" id="IPR058058">
    <property type="entry name" value="CBU_0592-like"/>
</dbReference>
<dbReference type="Proteomes" id="UP000263094">
    <property type="component" value="Unassembled WGS sequence"/>
</dbReference>
<dbReference type="OrthoDB" id="73992at2"/>
<dbReference type="NCBIfam" id="NF047864">
    <property type="entry name" value="CBU_0592_membra"/>
    <property type="match status" value="1"/>
</dbReference>
<gene>
    <name evidence="3" type="ORF">DY218_30275</name>
</gene>
<comment type="caution">
    <text evidence="3">The sequence shown here is derived from an EMBL/GenBank/DDBJ whole genome shotgun (WGS) entry which is preliminary data.</text>
</comment>
<proteinExistence type="predicted"/>
<name>A0A372LY47_9ACTN</name>
<dbReference type="AlphaFoldDB" id="A0A372LY47"/>
<evidence type="ECO:0000313" key="3">
    <source>
        <dbReference type="EMBL" id="RFU82967.1"/>
    </source>
</evidence>
<keyword evidence="4" id="KW-1185">Reference proteome</keyword>
<reference evidence="3 4" key="1">
    <citation type="submission" date="2018-08" db="EMBL/GenBank/DDBJ databases">
        <title>Isolation, diversity and antifungal activity of Actinobacteria from wheat.</title>
        <authorList>
            <person name="Han C."/>
        </authorList>
    </citation>
    <scope>NUCLEOTIDE SEQUENCE [LARGE SCALE GENOMIC DNA]</scope>
    <source>
        <strain evidence="3 4">NEAU-YY421</strain>
    </source>
</reference>
<evidence type="ECO:0000313" key="4">
    <source>
        <dbReference type="Proteomes" id="UP000263094"/>
    </source>
</evidence>
<organism evidence="3 4">
    <name type="scientific">Streptomyces triticagri</name>
    <dbReference type="NCBI Taxonomy" id="2293568"/>
    <lineage>
        <taxon>Bacteria</taxon>
        <taxon>Bacillati</taxon>
        <taxon>Actinomycetota</taxon>
        <taxon>Actinomycetes</taxon>
        <taxon>Kitasatosporales</taxon>
        <taxon>Streptomycetaceae</taxon>
        <taxon>Streptomyces</taxon>
    </lineage>
</organism>
<evidence type="ECO:0000256" key="1">
    <source>
        <dbReference type="SAM" id="Phobius"/>
    </source>
</evidence>
<keyword evidence="1" id="KW-0472">Membrane</keyword>
<dbReference type="Pfam" id="PF26604">
    <property type="entry name" value="CBU_0592"/>
    <property type="match status" value="1"/>
</dbReference>
<dbReference type="EMBL" id="QUAK01000226">
    <property type="protein sequence ID" value="RFU82967.1"/>
    <property type="molecule type" value="Genomic_DNA"/>
</dbReference>
<accession>A0A372LY47</accession>
<sequence length="85" mass="8781">MSISVQLAGAVLILGAFVLAQAGRMPFGSAGHLWLNFVGSSLLVIDAVAGGQWGFLLLEGAWGLYALLGLVSWARGRPVTGQEVA</sequence>
<feature type="transmembrane region" description="Helical" evidence="1">
    <location>
        <begin position="56"/>
        <end position="74"/>
    </location>
</feature>
<keyword evidence="1" id="KW-1133">Transmembrane helix</keyword>